<dbReference type="Pfam" id="PF00206">
    <property type="entry name" value="Lyase_1"/>
    <property type="match status" value="3"/>
</dbReference>
<feature type="domain" description="Fumarate lyase N-terminal" evidence="10">
    <location>
        <begin position="524"/>
        <end position="824"/>
    </location>
</feature>
<keyword evidence="9" id="KW-1133">Transmembrane helix</keyword>
<name>A0A5C7GZD8_9ROSI</name>
<dbReference type="EMBL" id="VAHF01000012">
    <property type="protein sequence ID" value="TXG49899.1"/>
    <property type="molecule type" value="Genomic_DNA"/>
</dbReference>
<dbReference type="GO" id="GO:0006189">
    <property type="term" value="P:'de novo' IMP biosynthetic process"/>
    <property type="evidence" value="ECO:0007669"/>
    <property type="project" value="UniProtKB-UniPathway"/>
</dbReference>
<dbReference type="Pfam" id="PF03767">
    <property type="entry name" value="Acid_phosphat_B"/>
    <property type="match status" value="1"/>
</dbReference>
<comment type="similarity">
    <text evidence="3">Belongs to the lyase 1 family. Adenylosuccinate lyase subfamily.</text>
</comment>
<accession>A0A5C7GZD8</accession>
<gene>
    <name evidence="12" type="ORF">EZV62_025774</name>
</gene>
<dbReference type="OrthoDB" id="406045at2759"/>
<dbReference type="NCBIfam" id="NF006764">
    <property type="entry name" value="PRK09285.1"/>
    <property type="match status" value="3"/>
</dbReference>
<dbReference type="GO" id="GO:0004018">
    <property type="term" value="F:N6-(1,2-dicarboxyethyl)AMP AMP-lyase (fumarate-forming) activity"/>
    <property type="evidence" value="ECO:0007669"/>
    <property type="project" value="InterPro"/>
</dbReference>
<feature type="transmembrane region" description="Helical" evidence="9">
    <location>
        <begin position="1464"/>
        <end position="1487"/>
    </location>
</feature>
<dbReference type="InterPro" id="IPR013539">
    <property type="entry name" value="PurB_C"/>
</dbReference>
<evidence type="ECO:0000256" key="4">
    <source>
        <dbReference type="ARBA" id="ARBA00012339"/>
    </source>
</evidence>
<dbReference type="Gene3D" id="1.20.200.10">
    <property type="entry name" value="Fumarase/aspartase (Central domain)"/>
    <property type="match status" value="3"/>
</dbReference>
<dbReference type="PANTHER" id="PTHR43411">
    <property type="entry name" value="ADENYLOSUCCINATE LYASE"/>
    <property type="match status" value="1"/>
</dbReference>
<dbReference type="InterPro" id="IPR024083">
    <property type="entry name" value="Fumarase/histidase_N"/>
</dbReference>
<evidence type="ECO:0000256" key="3">
    <source>
        <dbReference type="ARBA" id="ARBA00008273"/>
    </source>
</evidence>
<dbReference type="InterPro" id="IPR005519">
    <property type="entry name" value="Acid_phosphat_B-like"/>
</dbReference>
<dbReference type="InterPro" id="IPR023214">
    <property type="entry name" value="HAD_sf"/>
</dbReference>
<dbReference type="EC" id="4.3.2.2" evidence="4"/>
<keyword evidence="6" id="KW-0658">Purine biosynthesis</keyword>
<evidence type="ECO:0000256" key="5">
    <source>
        <dbReference type="ARBA" id="ARBA00017058"/>
    </source>
</evidence>
<evidence type="ECO:0000259" key="10">
    <source>
        <dbReference type="Pfam" id="PF00206"/>
    </source>
</evidence>
<comment type="pathway">
    <text evidence="1">Purine metabolism; IMP biosynthesis via de novo pathway; 5-amino-1-(5-phospho-D-ribosyl)imidazole-4-carboxamide from 5-amino-1-(5-phospho-D-ribosyl)imidazole-4-carboxylate: step 2/2.</text>
</comment>
<dbReference type="PROSITE" id="PS00163">
    <property type="entry name" value="FUMARATE_LYASES"/>
    <property type="match status" value="3"/>
</dbReference>
<dbReference type="NCBIfam" id="TIGR00928">
    <property type="entry name" value="purB"/>
    <property type="match status" value="1"/>
</dbReference>
<keyword evidence="9" id="KW-0472">Membrane</keyword>
<dbReference type="FunFam" id="1.20.200.10:FF:000004">
    <property type="entry name" value="Adenylosuccinate lyase"/>
    <property type="match status" value="2"/>
</dbReference>
<evidence type="ECO:0000256" key="6">
    <source>
        <dbReference type="ARBA" id="ARBA00022755"/>
    </source>
</evidence>
<dbReference type="SUPFAM" id="SSF48557">
    <property type="entry name" value="L-aspartase-like"/>
    <property type="match status" value="3"/>
</dbReference>
<dbReference type="InterPro" id="IPR047136">
    <property type="entry name" value="PurB_bact"/>
</dbReference>
<evidence type="ECO:0000256" key="7">
    <source>
        <dbReference type="ARBA" id="ARBA00023239"/>
    </source>
</evidence>
<feature type="domain" description="Fumarate lyase N-terminal" evidence="10">
    <location>
        <begin position="69"/>
        <end position="260"/>
    </location>
</feature>
<dbReference type="GO" id="GO:0044208">
    <property type="term" value="P:'de novo' AMP biosynthetic process"/>
    <property type="evidence" value="ECO:0007669"/>
    <property type="project" value="UniProtKB-UniPathway"/>
</dbReference>
<feature type="domain" description="Fumarate lyase N-terminal" evidence="10">
    <location>
        <begin position="975"/>
        <end position="1267"/>
    </location>
</feature>
<evidence type="ECO:0000313" key="13">
    <source>
        <dbReference type="Proteomes" id="UP000323000"/>
    </source>
</evidence>
<dbReference type="Pfam" id="PF08328">
    <property type="entry name" value="ASL_C"/>
    <property type="match status" value="3"/>
</dbReference>
<dbReference type="InterPro" id="IPR020557">
    <property type="entry name" value="Fumarate_lyase_CS"/>
</dbReference>
<comment type="pathway">
    <text evidence="2">Purine metabolism; AMP biosynthesis via de novo pathway; AMP from IMP: step 2/2.</text>
</comment>
<dbReference type="Proteomes" id="UP000323000">
    <property type="component" value="Chromosome 12"/>
</dbReference>
<evidence type="ECO:0000256" key="2">
    <source>
        <dbReference type="ARBA" id="ARBA00004734"/>
    </source>
</evidence>
<dbReference type="UniPathway" id="UPA00074">
    <property type="reaction ID" value="UER00132"/>
</dbReference>
<dbReference type="Gene3D" id="3.40.50.1000">
    <property type="entry name" value="HAD superfamily/HAD-like"/>
    <property type="match status" value="1"/>
</dbReference>
<keyword evidence="9" id="KW-0812">Transmembrane</keyword>
<proteinExistence type="inferred from homology"/>
<dbReference type="InterPro" id="IPR004769">
    <property type="entry name" value="Pur_lyase"/>
</dbReference>
<dbReference type="Gene3D" id="1.10.275.10">
    <property type="entry name" value="Fumarase/aspartase (N-terminal domain)"/>
    <property type="match status" value="2"/>
</dbReference>
<evidence type="ECO:0000259" key="11">
    <source>
        <dbReference type="Pfam" id="PF08328"/>
    </source>
</evidence>
<reference evidence="13" key="1">
    <citation type="journal article" date="2019" name="Gigascience">
        <title>De novo genome assembly of the endangered Acer yangbiense, a plant species with extremely small populations endemic to Yunnan Province, China.</title>
        <authorList>
            <person name="Yang J."/>
            <person name="Wariss H.M."/>
            <person name="Tao L."/>
            <person name="Zhang R."/>
            <person name="Yun Q."/>
            <person name="Hollingsworth P."/>
            <person name="Dao Z."/>
            <person name="Luo G."/>
            <person name="Guo H."/>
            <person name="Ma Y."/>
            <person name="Sun W."/>
        </authorList>
    </citation>
    <scope>NUCLEOTIDE SEQUENCE [LARGE SCALE GENOMIC DNA]</scope>
    <source>
        <strain evidence="13">cv. Malutang</strain>
    </source>
</reference>
<dbReference type="CDD" id="cd01598">
    <property type="entry name" value="PurB"/>
    <property type="match status" value="2"/>
</dbReference>
<sequence>MEFGASSSGVLSGNKFTCISTVVPMSKDDSREHELIALSPLDGRYEGKVKDLAPYMSEYGLIYFRVLVEDINNLAHGLMLKEAINKVMFPVMDKLIKALCTLAKDNAHVSMLSRTHGQPASPTTLGKEMSVFAVRLSRERQAISQVEIMGKFAGAVGNYNAHIAAYPEINWPQIAEEFVTSLGLNFNPYVTQIESHDYMATLFDAFIRFNNILIDFDRDLWGYISLAYFKQITKAGEIGSSTMPHKVNPIDFENSEGNLGKANADLSFLSMKLSISRWQRDLTDSTVLRNMGGGLGHSLLAYRSALQGIGKLQVNEARLSDELHDTWEVLAEPIQTVMRRYSVPEPYEKLKEFTRGKTVNNESIREFILGLELPEEAKSNLLKLTPHSYVGAAVELARNVDAAVNLCLGVVAAINRLFAALGLPQLPGWVQSGGDPCLEAWQGVQCNASDIITMYGIDFVWLAVENISAAFDGVITLVLSGNKFTCINSDSWSLVRLLLGGNDEQSKDDSREHELTALSPLNGQYQGKVKDLAPYMSEYGLIYFRVLVEIKWLLKLSQIPEVTEVPNFSEEAQSFLQGLIVGFSMDDALEVKNIEEVTNHDVKAVEYFLKQKCQSQPEIAKVREFFHFACTSEDINNLAHGLMLKEAINKVMFPVMDKLIKALCTLAKDNAHVSMLSRTHGQPASPTTLGKEMSVFAVRLSKERQAISQVEIMGKFAGAVGNYNAHIAAYPEINWPQIAEEFVTSLGLSFNTYVTQIESHDYMAALFSAFIHFNNILIDFDRDLWGYISLAYFKQITKAGEIGSSTMPHKVNPIDFENSEGNLGKANADLSFLSMTLPISCWQVNEARLSDELHDTWEVLAEPIQTVMRKYSVPEPYEKLKELTRGKTVNNGSIREFILGLELPEEAKSNLLKLTPHSYVGAAVELARNVDAAVNLVNGKEVVTMSKDDSREYELSCLTALSPLDGRYWGKVKDLAPYMSEYGLIYFRVLVEIKWLLKLSQIPEVTEVPNFSEEAQSFLQGLIDGFSMDDALEVKNIEKVTNHDVKAVEYFLKQKCQSQPEIAKVLEFFHFACTSEDINNLAHALMLKEAINKVMFPVMDKLIKALCTLAKDNAHVSMLSRTHGQPASPTTLGKEMSVFAVRLSRERQAISQVEIMGKFAGAVGNYNAHISAYPEINWPQIAEEFVTSLGLSFNPYVTQIETHDYMATLFYAFIRFNNILIDFDRDLWGYISLAYFKQITKAGEIGSSTMPHKVNPIDFENSEGNLGKANEDLSFLSMKLPISRWQRDLTDSTVLRNMGGGLGHSLLAYKSALQGIGKLQVNEAHLSDDLNHAWEVLAEPIQTVMRRYGVPEPYEKLKELTRGKTVNNESIREFILGLELPEEAKANLLKLTPHSYVGAAVELARNVDAAVNLVTLLSPGRDLQFSEACYLSCNPVISISLEAELGSQNVIESGFYMTSFTATIFIGGLVTVGVLLITLLISLAVMLQSCQSRNAGVVEFLKLNDDYSHCKIFTLHAELNGLEADEFPAICKGLAIQYIKDGQYAKDLNFTMGLAESYFATLTSRVDGLDVVLIDIDDIFTSSPKCSNVLMDRIDQSWCTDCIQEAKHLMHTLTLRLFMKLRTSGWSVILFSRKHEGHRDVTTNLLLSAGYRGWSSLIMRLDDEMQMDSRDYLSRQRTIMQKDGFRITGLISSRMDALTGRSLGKRVFKIPNPIYYKFEHHTES</sequence>
<dbReference type="PRINTS" id="PR00149">
    <property type="entry name" value="FUMRATELYASE"/>
</dbReference>
<dbReference type="UniPathway" id="UPA00075">
    <property type="reaction ID" value="UER00336"/>
</dbReference>
<comment type="caution">
    <text evidence="12">The sequence shown here is derived from an EMBL/GenBank/DDBJ whole genome shotgun (WGS) entry which is preliminary data.</text>
</comment>
<keyword evidence="7" id="KW-0456">Lyase</keyword>
<dbReference type="Gene3D" id="1.10.40.30">
    <property type="entry name" value="Fumarase/aspartase (C-terminal domain)"/>
    <property type="match status" value="2"/>
</dbReference>
<dbReference type="InterPro" id="IPR000362">
    <property type="entry name" value="Fumarate_lyase_fam"/>
</dbReference>
<protein>
    <recommendedName>
        <fullName evidence="5">Adenylosuccinate lyase</fullName>
        <ecNumber evidence="4">4.3.2.2</ecNumber>
    </recommendedName>
    <alternativeName>
        <fullName evidence="8">Adenylosuccinase</fullName>
    </alternativeName>
</protein>
<dbReference type="PANTHER" id="PTHR43411:SF1">
    <property type="entry name" value="ADENYLOSUCCINATE LYASE"/>
    <property type="match status" value="1"/>
</dbReference>
<feature type="domain" description="Adenylosuccinate lyase PurB C-terminal" evidence="11">
    <location>
        <begin position="1283"/>
        <end position="1397"/>
    </location>
</feature>
<feature type="domain" description="Adenylosuccinate lyase PurB C-terminal" evidence="11">
    <location>
        <begin position="276"/>
        <end position="390"/>
    </location>
</feature>
<evidence type="ECO:0000256" key="9">
    <source>
        <dbReference type="SAM" id="Phobius"/>
    </source>
</evidence>
<organism evidence="12 13">
    <name type="scientific">Acer yangbiense</name>
    <dbReference type="NCBI Taxonomy" id="1000413"/>
    <lineage>
        <taxon>Eukaryota</taxon>
        <taxon>Viridiplantae</taxon>
        <taxon>Streptophyta</taxon>
        <taxon>Embryophyta</taxon>
        <taxon>Tracheophyta</taxon>
        <taxon>Spermatophyta</taxon>
        <taxon>Magnoliopsida</taxon>
        <taxon>eudicotyledons</taxon>
        <taxon>Gunneridae</taxon>
        <taxon>Pentapetalae</taxon>
        <taxon>rosids</taxon>
        <taxon>malvids</taxon>
        <taxon>Sapindales</taxon>
        <taxon>Sapindaceae</taxon>
        <taxon>Hippocastanoideae</taxon>
        <taxon>Acereae</taxon>
        <taxon>Acer</taxon>
    </lineage>
</organism>
<dbReference type="InterPro" id="IPR022761">
    <property type="entry name" value="Fumarate_lyase_N"/>
</dbReference>
<dbReference type="InterPro" id="IPR008948">
    <property type="entry name" value="L-Aspartase-like"/>
</dbReference>
<dbReference type="FunFam" id="1.10.275.10:FF:000003">
    <property type="entry name" value="Adenylosuccinate lyase"/>
    <property type="match status" value="1"/>
</dbReference>
<feature type="domain" description="Adenylosuccinate lyase PurB C-terminal" evidence="11">
    <location>
        <begin position="832"/>
        <end position="920"/>
    </location>
</feature>
<keyword evidence="13" id="KW-1185">Reference proteome</keyword>
<evidence type="ECO:0000256" key="1">
    <source>
        <dbReference type="ARBA" id="ARBA00004706"/>
    </source>
</evidence>
<evidence type="ECO:0000256" key="8">
    <source>
        <dbReference type="ARBA" id="ARBA00030717"/>
    </source>
</evidence>
<evidence type="ECO:0000313" key="12">
    <source>
        <dbReference type="EMBL" id="TXG49899.1"/>
    </source>
</evidence>